<dbReference type="Gene3D" id="3.20.20.370">
    <property type="entry name" value="Glycoside hydrolase/deacetylase"/>
    <property type="match status" value="1"/>
</dbReference>
<dbReference type="GO" id="GO:0016810">
    <property type="term" value="F:hydrolase activity, acting on carbon-nitrogen (but not peptide) bonds"/>
    <property type="evidence" value="ECO:0007669"/>
    <property type="project" value="InterPro"/>
</dbReference>
<feature type="signal peptide" evidence="1">
    <location>
        <begin position="1"/>
        <end position="22"/>
    </location>
</feature>
<protein>
    <submittedName>
        <fullName evidence="3">Chitin deacetylase 9</fullName>
    </submittedName>
</protein>
<evidence type="ECO:0000259" key="2">
    <source>
        <dbReference type="PROSITE" id="PS51677"/>
    </source>
</evidence>
<dbReference type="CDD" id="cd10975">
    <property type="entry name" value="CE4_CDA_like_2"/>
    <property type="match status" value="1"/>
</dbReference>
<feature type="chain" id="PRO_5016387633" evidence="1">
    <location>
        <begin position="23"/>
        <end position="394"/>
    </location>
</feature>
<dbReference type="PROSITE" id="PS51677">
    <property type="entry name" value="NODB"/>
    <property type="match status" value="1"/>
</dbReference>
<organism evidence="3">
    <name type="scientific">Bactrocera dorsalis</name>
    <name type="common">Oriental fruit fly</name>
    <name type="synonym">Dacus dorsalis</name>
    <dbReference type="NCBI Taxonomy" id="27457"/>
    <lineage>
        <taxon>Eukaryota</taxon>
        <taxon>Metazoa</taxon>
        <taxon>Ecdysozoa</taxon>
        <taxon>Arthropoda</taxon>
        <taxon>Hexapoda</taxon>
        <taxon>Insecta</taxon>
        <taxon>Pterygota</taxon>
        <taxon>Neoptera</taxon>
        <taxon>Endopterygota</taxon>
        <taxon>Diptera</taxon>
        <taxon>Brachycera</taxon>
        <taxon>Muscomorpha</taxon>
        <taxon>Tephritoidea</taxon>
        <taxon>Tephritidae</taxon>
        <taxon>Bactrocera</taxon>
        <taxon>Bactrocera</taxon>
    </lineage>
</organism>
<proteinExistence type="evidence at transcript level"/>
<dbReference type="InterPro" id="IPR011330">
    <property type="entry name" value="Glyco_hydro/deAcase_b/a-brl"/>
</dbReference>
<accession>A0A2Z2Z010</accession>
<keyword evidence="1" id="KW-0732">Signal</keyword>
<dbReference type="InterPro" id="IPR052740">
    <property type="entry name" value="CE4"/>
</dbReference>
<dbReference type="AlphaFoldDB" id="A0A2Z2Z010"/>
<name>A0A2Z2Z010_BACDO</name>
<feature type="domain" description="NodB homology" evidence="2">
    <location>
        <begin position="70"/>
        <end position="326"/>
    </location>
</feature>
<evidence type="ECO:0000313" key="3">
    <source>
        <dbReference type="EMBL" id="AUP42579.1"/>
    </source>
</evidence>
<dbReference type="Pfam" id="PF01522">
    <property type="entry name" value="Polysacc_deac_1"/>
    <property type="match status" value="1"/>
</dbReference>
<evidence type="ECO:0000256" key="1">
    <source>
        <dbReference type="SAM" id="SignalP"/>
    </source>
</evidence>
<dbReference type="PANTHER" id="PTHR45985">
    <property type="match status" value="1"/>
</dbReference>
<dbReference type="SUPFAM" id="SSF88713">
    <property type="entry name" value="Glycoside hydrolase/deacetylase"/>
    <property type="match status" value="1"/>
</dbReference>
<dbReference type="GO" id="GO:0005975">
    <property type="term" value="P:carbohydrate metabolic process"/>
    <property type="evidence" value="ECO:0007669"/>
    <property type="project" value="InterPro"/>
</dbReference>
<sequence length="394" mass="45011">MLDKTTAAVILLIVFSAVLVQCEENATDSFLPLKKASHCNSEKCQLPNCRCSGLRLPSADFKEHVKEIPQLITVTFDDAVNVINYEQYQQVFDGLVNPDNCSVRGTFFVSHEYTDYTLMNALYQQGHEIALHSVTHGSGTDYWREADVELLMAEFGQQIDMLVKFAKVNRKHIRGVRLPFLQISGNNTYEAAKRLGLLYDSSWPSQRTPPMWPYTLDYRSTQDCQIGPCPNAAIPGFWVSPMVTWFDTVGYSCAMIDGCIFPPKDEVDTLFEWMVNNFKRHYDGNRAPFGMYLHAAWFQRGRHYFEAFRKFLLYVNTLPDVYLTTASGVIHYMKHPTLGKPFPGCPKKPNTTCIKRNCGLRKMETGETRYMNVCDTCPSVYPWLGNALGETEHY</sequence>
<dbReference type="EMBL" id="KY681052">
    <property type="protein sequence ID" value="AUP42579.1"/>
    <property type="molecule type" value="mRNA"/>
</dbReference>
<reference evidence="3" key="1">
    <citation type="submission" date="2017-02" db="EMBL/GenBank/DDBJ databases">
        <title>Analysis of chitinase and chitin deacetylase gene family in the oriental fruit fly,Bactrocera dorsalis (Hendel).</title>
        <authorList>
            <person name="Liu S."/>
            <person name="Wang J."/>
        </authorList>
    </citation>
    <scope>NUCLEOTIDE SEQUENCE</scope>
</reference>
<dbReference type="PANTHER" id="PTHR45985:SF8">
    <property type="entry name" value="CHITIN DEACETYLASE-LIKE 9, ISOFORM A"/>
    <property type="match status" value="1"/>
</dbReference>
<dbReference type="OrthoDB" id="504708at2759"/>
<dbReference type="InterPro" id="IPR002509">
    <property type="entry name" value="NODB_dom"/>
</dbReference>